<evidence type="ECO:0000313" key="3">
    <source>
        <dbReference type="Proteomes" id="UP001596037"/>
    </source>
</evidence>
<dbReference type="SUPFAM" id="SSF53850">
    <property type="entry name" value="Periplasmic binding protein-like II"/>
    <property type="match status" value="1"/>
</dbReference>
<keyword evidence="1" id="KW-0732">Signal</keyword>
<proteinExistence type="predicted"/>
<dbReference type="Gene3D" id="3.40.190.10">
    <property type="entry name" value="Periplasmic binding protein-like II"/>
    <property type="match status" value="1"/>
</dbReference>
<feature type="signal peptide" evidence="1">
    <location>
        <begin position="1"/>
        <end position="25"/>
    </location>
</feature>
<evidence type="ECO:0000313" key="2">
    <source>
        <dbReference type="EMBL" id="MFC5498480.1"/>
    </source>
</evidence>
<organism evidence="2 3">
    <name type="scientific">Caenimonas terrae</name>
    <dbReference type="NCBI Taxonomy" id="696074"/>
    <lineage>
        <taxon>Bacteria</taxon>
        <taxon>Pseudomonadati</taxon>
        <taxon>Pseudomonadota</taxon>
        <taxon>Betaproteobacteria</taxon>
        <taxon>Burkholderiales</taxon>
        <taxon>Comamonadaceae</taxon>
        <taxon>Caenimonas</taxon>
    </lineage>
</organism>
<accession>A0ABW0ND63</accession>
<reference evidence="3" key="1">
    <citation type="journal article" date="2019" name="Int. J. Syst. Evol. Microbiol.">
        <title>The Global Catalogue of Microorganisms (GCM) 10K type strain sequencing project: providing services to taxonomists for standard genome sequencing and annotation.</title>
        <authorList>
            <consortium name="The Broad Institute Genomics Platform"/>
            <consortium name="The Broad Institute Genome Sequencing Center for Infectious Disease"/>
            <person name="Wu L."/>
            <person name="Ma J."/>
        </authorList>
    </citation>
    <scope>NUCLEOTIDE SEQUENCE [LARGE SCALE GENOMIC DNA]</scope>
    <source>
        <strain evidence="3">CCUG 57401</strain>
    </source>
</reference>
<feature type="chain" id="PRO_5045142200" evidence="1">
    <location>
        <begin position="26"/>
        <end position="143"/>
    </location>
</feature>
<evidence type="ECO:0000256" key="1">
    <source>
        <dbReference type="SAM" id="SignalP"/>
    </source>
</evidence>
<name>A0ABW0ND63_9BURK</name>
<dbReference type="EMBL" id="JBHSMF010000006">
    <property type="protein sequence ID" value="MFC5498480.1"/>
    <property type="molecule type" value="Genomic_DNA"/>
</dbReference>
<keyword evidence="3" id="KW-1185">Reference proteome</keyword>
<protein>
    <submittedName>
        <fullName evidence="2">Phosphate ABC transporter substrate-binding protein</fullName>
    </submittedName>
</protein>
<comment type="caution">
    <text evidence="2">The sequence shown here is derived from an EMBL/GenBank/DDBJ whole genome shotgun (WGS) entry which is preliminary data.</text>
</comment>
<gene>
    <name evidence="2" type="ORF">ACFPOE_13120</name>
</gene>
<sequence>MLHLKRAGLVVTGWGLCLCAGMAAADVVPVVSARNPVATMSKNQIADIFLGKTGRFPEGGQAVPIDQAEGTAARAEFYLNFTGKSPSQLKAHWAKIIFTGRGQPPLEVANGAELKRRVADNTHALGYIERSMVDDSVKVVLVP</sequence>
<dbReference type="Proteomes" id="UP001596037">
    <property type="component" value="Unassembled WGS sequence"/>
</dbReference>
<dbReference type="RefSeq" id="WP_376850532.1">
    <property type="nucleotide sequence ID" value="NZ_JBHSMF010000006.1"/>
</dbReference>